<dbReference type="SMART" id="SM00448">
    <property type="entry name" value="REC"/>
    <property type="match status" value="1"/>
</dbReference>
<name>A0ABZ0WB03_9BACT</name>
<keyword evidence="5" id="KW-1185">Reference proteome</keyword>
<protein>
    <submittedName>
        <fullName evidence="4">Response regulator</fullName>
    </submittedName>
</protein>
<evidence type="ECO:0000313" key="5">
    <source>
        <dbReference type="Proteomes" id="UP001325680"/>
    </source>
</evidence>
<feature type="modified residue" description="4-aspartylphosphate" evidence="2">
    <location>
        <position position="54"/>
    </location>
</feature>
<evidence type="ECO:0000256" key="1">
    <source>
        <dbReference type="ARBA" id="ARBA00022553"/>
    </source>
</evidence>
<evidence type="ECO:0000256" key="2">
    <source>
        <dbReference type="PROSITE-ProRule" id="PRU00169"/>
    </source>
</evidence>
<feature type="domain" description="Response regulatory" evidence="3">
    <location>
        <begin position="5"/>
        <end position="121"/>
    </location>
</feature>
<gene>
    <name evidence="4" type="ORF">U0035_05800</name>
</gene>
<proteinExistence type="predicted"/>
<keyword evidence="1 2" id="KW-0597">Phosphoprotein</keyword>
<evidence type="ECO:0000313" key="4">
    <source>
        <dbReference type="EMBL" id="WQD39659.1"/>
    </source>
</evidence>
<dbReference type="SUPFAM" id="SSF52172">
    <property type="entry name" value="CheY-like"/>
    <property type="match status" value="1"/>
</dbReference>
<dbReference type="PROSITE" id="PS50110">
    <property type="entry name" value="RESPONSE_REGULATORY"/>
    <property type="match status" value="1"/>
</dbReference>
<dbReference type="EMBL" id="CP139960">
    <property type="protein sequence ID" value="WQD39659.1"/>
    <property type="molecule type" value="Genomic_DNA"/>
</dbReference>
<dbReference type="InterPro" id="IPR050595">
    <property type="entry name" value="Bact_response_regulator"/>
</dbReference>
<sequence length="132" mass="15116">MHKKTILIVDDEPTILKLLEFVLAKDYSTVLKSNGYEAIQWLEESNKPDLIILDINMPYFNGPEFLKSIKISGIFSKIPVIVLTGTSDTKMLETQLPFPVNEIFQKPFNPTKLKDAVRYLLFEHTKITASEN</sequence>
<dbReference type="InterPro" id="IPR001789">
    <property type="entry name" value="Sig_transdc_resp-reg_receiver"/>
</dbReference>
<dbReference type="RefSeq" id="WP_114789692.1">
    <property type="nucleotide sequence ID" value="NZ_CP139960.1"/>
</dbReference>
<organism evidence="4 5">
    <name type="scientific">Niabella yanshanensis</name>
    <dbReference type="NCBI Taxonomy" id="577386"/>
    <lineage>
        <taxon>Bacteria</taxon>
        <taxon>Pseudomonadati</taxon>
        <taxon>Bacteroidota</taxon>
        <taxon>Chitinophagia</taxon>
        <taxon>Chitinophagales</taxon>
        <taxon>Chitinophagaceae</taxon>
        <taxon>Niabella</taxon>
    </lineage>
</organism>
<reference evidence="4 5" key="1">
    <citation type="submission" date="2023-12" db="EMBL/GenBank/DDBJ databases">
        <title>Genome sequencing and assembly of bacterial species from a model synthetic community.</title>
        <authorList>
            <person name="Hogle S.L."/>
        </authorList>
    </citation>
    <scope>NUCLEOTIDE SEQUENCE [LARGE SCALE GENOMIC DNA]</scope>
    <source>
        <strain evidence="4 5">HAMBI_3031</strain>
    </source>
</reference>
<dbReference type="PANTHER" id="PTHR44591">
    <property type="entry name" value="STRESS RESPONSE REGULATOR PROTEIN 1"/>
    <property type="match status" value="1"/>
</dbReference>
<evidence type="ECO:0000259" key="3">
    <source>
        <dbReference type="PROSITE" id="PS50110"/>
    </source>
</evidence>
<dbReference type="Proteomes" id="UP001325680">
    <property type="component" value="Chromosome"/>
</dbReference>
<dbReference type="PANTHER" id="PTHR44591:SF3">
    <property type="entry name" value="RESPONSE REGULATORY DOMAIN-CONTAINING PROTEIN"/>
    <property type="match status" value="1"/>
</dbReference>
<accession>A0ABZ0WB03</accession>
<dbReference type="InterPro" id="IPR011006">
    <property type="entry name" value="CheY-like_superfamily"/>
</dbReference>
<dbReference type="Gene3D" id="3.40.50.2300">
    <property type="match status" value="1"/>
</dbReference>
<dbReference type="Pfam" id="PF00072">
    <property type="entry name" value="Response_reg"/>
    <property type="match status" value="1"/>
</dbReference>